<evidence type="ECO:0000313" key="7">
    <source>
        <dbReference type="Proteomes" id="UP001222325"/>
    </source>
</evidence>
<keyword evidence="4" id="KW-0539">Nucleus</keyword>
<dbReference type="EMBL" id="JARJCN010000002">
    <property type="protein sequence ID" value="KAJ7103413.1"/>
    <property type="molecule type" value="Genomic_DNA"/>
</dbReference>
<proteinExistence type="inferred from homology"/>
<evidence type="ECO:0000256" key="1">
    <source>
        <dbReference type="ARBA" id="ARBA00004604"/>
    </source>
</evidence>
<evidence type="ECO:0000256" key="3">
    <source>
        <dbReference type="ARBA" id="ARBA00021321"/>
    </source>
</evidence>
<comment type="similarity">
    <text evidence="2">Belongs to the SLX9 family.</text>
</comment>
<protein>
    <recommendedName>
        <fullName evidence="3">Ribosome biogenesis protein SLX9</fullName>
    </recommendedName>
</protein>
<gene>
    <name evidence="6" type="ORF">B0H15DRAFT_211611</name>
</gene>
<evidence type="ECO:0000256" key="5">
    <source>
        <dbReference type="SAM" id="MobiDB-lite"/>
    </source>
</evidence>
<organism evidence="6 7">
    <name type="scientific">Mycena belliarum</name>
    <dbReference type="NCBI Taxonomy" id="1033014"/>
    <lineage>
        <taxon>Eukaryota</taxon>
        <taxon>Fungi</taxon>
        <taxon>Dikarya</taxon>
        <taxon>Basidiomycota</taxon>
        <taxon>Agaricomycotina</taxon>
        <taxon>Agaricomycetes</taxon>
        <taxon>Agaricomycetidae</taxon>
        <taxon>Agaricales</taxon>
        <taxon>Marasmiineae</taxon>
        <taxon>Mycenaceae</taxon>
        <taxon>Mycena</taxon>
    </lineage>
</organism>
<comment type="subcellular location">
    <subcellularLocation>
        <location evidence="1">Nucleus</location>
        <location evidence="1">Nucleolus</location>
    </subcellularLocation>
</comment>
<feature type="compositionally biased region" description="Basic residues" evidence="5">
    <location>
        <begin position="37"/>
        <end position="46"/>
    </location>
</feature>
<dbReference type="Proteomes" id="UP001222325">
    <property type="component" value="Unassembled WGS sequence"/>
</dbReference>
<sequence length="148" mass="16546">MDEDHPTATLKKKEKQQLKREALLQRLESNHSPYSKSHARREKRKAKEQLGSGLDSMQLALATVEDDGADAPQEPISEDADAEPKQKKAKPKPGQIGEGKGATLSKAQRQRALRMEKLRHPLILANSEFASNPFQTIRTHAQNTLLPH</sequence>
<dbReference type="AlphaFoldDB" id="A0AAD6XXR5"/>
<dbReference type="Pfam" id="PF15341">
    <property type="entry name" value="SLX9"/>
    <property type="match status" value="1"/>
</dbReference>
<name>A0AAD6XXR5_9AGAR</name>
<reference evidence="6" key="1">
    <citation type="submission" date="2023-03" db="EMBL/GenBank/DDBJ databases">
        <title>Massive genome expansion in bonnet fungi (Mycena s.s.) driven by repeated elements and novel gene families across ecological guilds.</title>
        <authorList>
            <consortium name="Lawrence Berkeley National Laboratory"/>
            <person name="Harder C.B."/>
            <person name="Miyauchi S."/>
            <person name="Viragh M."/>
            <person name="Kuo A."/>
            <person name="Thoen E."/>
            <person name="Andreopoulos B."/>
            <person name="Lu D."/>
            <person name="Skrede I."/>
            <person name="Drula E."/>
            <person name="Henrissat B."/>
            <person name="Morin E."/>
            <person name="Kohler A."/>
            <person name="Barry K."/>
            <person name="LaButti K."/>
            <person name="Morin E."/>
            <person name="Salamov A."/>
            <person name="Lipzen A."/>
            <person name="Mereny Z."/>
            <person name="Hegedus B."/>
            <person name="Baldrian P."/>
            <person name="Stursova M."/>
            <person name="Weitz H."/>
            <person name="Taylor A."/>
            <person name="Grigoriev I.V."/>
            <person name="Nagy L.G."/>
            <person name="Martin F."/>
            <person name="Kauserud H."/>
        </authorList>
    </citation>
    <scope>NUCLEOTIDE SEQUENCE</scope>
    <source>
        <strain evidence="6">CBHHK173m</strain>
    </source>
</reference>
<accession>A0AAD6XXR5</accession>
<feature type="region of interest" description="Disordered" evidence="5">
    <location>
        <begin position="24"/>
        <end position="110"/>
    </location>
</feature>
<evidence type="ECO:0000313" key="6">
    <source>
        <dbReference type="EMBL" id="KAJ7103413.1"/>
    </source>
</evidence>
<dbReference type="GO" id="GO:0005730">
    <property type="term" value="C:nucleolus"/>
    <property type="evidence" value="ECO:0007669"/>
    <property type="project" value="UniProtKB-SubCell"/>
</dbReference>
<dbReference type="GO" id="GO:0030686">
    <property type="term" value="C:90S preribosome"/>
    <property type="evidence" value="ECO:0007669"/>
    <property type="project" value="InterPro"/>
</dbReference>
<comment type="caution">
    <text evidence="6">The sequence shown here is derived from an EMBL/GenBank/DDBJ whole genome shotgun (WGS) entry which is preliminary data.</text>
</comment>
<evidence type="ECO:0000256" key="2">
    <source>
        <dbReference type="ARBA" id="ARBA00011022"/>
    </source>
</evidence>
<dbReference type="GO" id="GO:0030688">
    <property type="term" value="C:preribosome, small subunit precursor"/>
    <property type="evidence" value="ECO:0007669"/>
    <property type="project" value="InterPro"/>
</dbReference>
<dbReference type="GO" id="GO:0000462">
    <property type="term" value="P:maturation of SSU-rRNA from tricistronic rRNA transcript (SSU-rRNA, 5.8S rRNA, LSU-rRNA)"/>
    <property type="evidence" value="ECO:0007669"/>
    <property type="project" value="InterPro"/>
</dbReference>
<evidence type="ECO:0000256" key="4">
    <source>
        <dbReference type="ARBA" id="ARBA00023242"/>
    </source>
</evidence>
<dbReference type="InterPro" id="IPR028160">
    <property type="entry name" value="Slx9-like"/>
</dbReference>
<keyword evidence="7" id="KW-1185">Reference proteome</keyword>